<keyword evidence="3" id="KW-1185">Reference proteome</keyword>
<name>A0A0K1EDI4_CHOCO</name>
<dbReference type="InterPro" id="IPR046867">
    <property type="entry name" value="AldOxase/xan_DH_MoCoBD2"/>
</dbReference>
<dbReference type="AlphaFoldDB" id="A0A0K1EDI4"/>
<dbReference type="Pfam" id="PF02738">
    <property type="entry name" value="MoCoBD_1"/>
    <property type="match status" value="1"/>
</dbReference>
<dbReference type="Gene3D" id="3.30.365.10">
    <property type="entry name" value="Aldehyde oxidase/xanthine dehydrogenase, molybdopterin binding domain"/>
    <property type="match status" value="4"/>
</dbReference>
<dbReference type="KEGG" id="ccro:CMC5_030830"/>
<feature type="domain" description="Aldehyde oxidase/xanthine dehydrogenase a/b hammerhead" evidence="1">
    <location>
        <begin position="212"/>
        <end position="301"/>
    </location>
</feature>
<dbReference type="InterPro" id="IPR006311">
    <property type="entry name" value="TAT_signal"/>
</dbReference>
<reference evidence="2 3" key="1">
    <citation type="submission" date="2015-07" db="EMBL/GenBank/DDBJ databases">
        <title>Genome analysis of myxobacterium Chondromyces crocatus Cm c5 reveals a high potential for natural compound synthesis and the genetic basis for the loss of fruiting body formation.</title>
        <authorList>
            <person name="Zaburannyi N."/>
            <person name="Bunk B."/>
            <person name="Maier J."/>
            <person name="Overmann J."/>
            <person name="Mueller R."/>
        </authorList>
    </citation>
    <scope>NUCLEOTIDE SEQUENCE [LARGE SCALE GENOMIC DNA]</scope>
    <source>
        <strain evidence="2 3">Cm c5</strain>
    </source>
</reference>
<accession>A0A0K1EDI4</accession>
<dbReference type="PANTHER" id="PTHR47495">
    <property type="entry name" value="ALDEHYDE DEHYDROGENASE"/>
    <property type="match status" value="1"/>
</dbReference>
<sequence length="754" mass="80438">MGARVADVSMRRRSFLQGLGFVATGLTLGLLDEGIAEAAPVATPPAADGLTPNPFVHVATDGAVVVVCHRSEMGQGVRSSLHVVIADELGADLGRVKVVQADGDKKYGDQNTDGSRSIRNDWTKLRQMGAVARVQLVAVAAKRWRVPAGECEAREHAVWHSRTKRSLGFGELAGDAGKLPVPDAKKVKLRPRNELKHVGTALPLRDGPDIVTGRGKFGADVRLPGMLTAVVLRPPVVGGKVAKFDATRALAVPGVRKVLEIPAFTGAPVFQPLGGVAVIADHTWAAIQGRAALSVTWDDGENASYDSGTYREGLLAAVRVPGEVMRKVGDVDGALASAARTIEAEYYLPHLAHAAMEPPAAVAHFKDGACEAWAATQNPQAAITEVARALGVDESKVTVHVTLLGGGFGRKSKPDFVSEAALLSKAMGVPVRVQWTREDDLQHAYYHTVSAQTLKAGLAADGKLVAWRHRSAFPPIPSTFDVSQKRPSEGEMGQGLLDLPLAIPNVQVEACEAKAHVRIGWMRSVCNIFHSFAIGSFVDEIAHARGQDPRDTWLDVLGPPRILTPQEAGVKKIPNYGTPIEQHPVDVGRFRKVIERVTEMSGWDGRKKAGRVLGLAAHRSFLTAVAVVASAVRGKDGQPHIDEVWLVADAGTIVNAERVRAQMEGAVIFGMSVAFHGAITMKKGAVEQTNFRDYPVVRIGEAPRRIHVHIVENEEVPGGVGEPGVPPVAPAIANALFALTGNRIRQLPIAPKRS</sequence>
<dbReference type="SMART" id="SM01008">
    <property type="entry name" value="Ald_Xan_dh_C"/>
    <property type="match status" value="1"/>
</dbReference>
<evidence type="ECO:0000313" key="3">
    <source>
        <dbReference type="Proteomes" id="UP000067626"/>
    </source>
</evidence>
<dbReference type="InterPro" id="IPR037165">
    <property type="entry name" value="AldOxase/xan_DH_Mopterin-bd_sf"/>
</dbReference>
<dbReference type="Pfam" id="PF20256">
    <property type="entry name" value="MoCoBD_2"/>
    <property type="match status" value="2"/>
</dbReference>
<dbReference type="EMBL" id="CP012159">
    <property type="protein sequence ID" value="AKT38936.1"/>
    <property type="molecule type" value="Genomic_DNA"/>
</dbReference>
<dbReference type="STRING" id="52.CMC5_030830"/>
<evidence type="ECO:0000259" key="1">
    <source>
        <dbReference type="SMART" id="SM01008"/>
    </source>
</evidence>
<dbReference type="PANTHER" id="PTHR47495:SF3">
    <property type="entry name" value="BLR6219 PROTEIN"/>
    <property type="match status" value="1"/>
</dbReference>
<dbReference type="PIRSF" id="PIRSF036389">
    <property type="entry name" value="IOR_B"/>
    <property type="match status" value="1"/>
</dbReference>
<dbReference type="PROSITE" id="PS51318">
    <property type="entry name" value="TAT"/>
    <property type="match status" value="1"/>
</dbReference>
<gene>
    <name evidence="2" type="ORF">CMC5_030830</name>
</gene>
<protein>
    <submittedName>
        <fullName evidence="2">Acylaldehyde oxidase</fullName>
    </submittedName>
</protein>
<dbReference type="OrthoDB" id="9767994at2"/>
<dbReference type="InterPro" id="IPR000674">
    <property type="entry name" value="Ald_Oxase/Xan_DH_a/b"/>
</dbReference>
<dbReference type="Proteomes" id="UP000067626">
    <property type="component" value="Chromosome"/>
</dbReference>
<evidence type="ECO:0000313" key="2">
    <source>
        <dbReference type="EMBL" id="AKT38936.1"/>
    </source>
</evidence>
<dbReference type="SUPFAM" id="SSF56003">
    <property type="entry name" value="Molybdenum cofactor-binding domain"/>
    <property type="match status" value="2"/>
</dbReference>
<dbReference type="PATRIC" id="fig|52.7.peg.3386"/>
<dbReference type="InterPro" id="IPR012368">
    <property type="entry name" value="OxRdtase_Mopterin-bd_su_IorB"/>
</dbReference>
<organism evidence="2 3">
    <name type="scientific">Chondromyces crocatus</name>
    <dbReference type="NCBI Taxonomy" id="52"/>
    <lineage>
        <taxon>Bacteria</taxon>
        <taxon>Pseudomonadati</taxon>
        <taxon>Myxococcota</taxon>
        <taxon>Polyangia</taxon>
        <taxon>Polyangiales</taxon>
        <taxon>Polyangiaceae</taxon>
        <taxon>Chondromyces</taxon>
    </lineage>
</organism>
<dbReference type="InterPro" id="IPR008274">
    <property type="entry name" value="AldOxase/xan_DH_MoCoBD1"/>
</dbReference>
<dbReference type="InterPro" id="IPR052516">
    <property type="entry name" value="N-heterocyclic_Hydroxylase"/>
</dbReference>
<dbReference type="Gene3D" id="3.90.1170.50">
    <property type="entry name" value="Aldehyde oxidase/xanthine dehydrogenase, a/b hammerhead"/>
    <property type="match status" value="1"/>
</dbReference>
<proteinExistence type="predicted"/>
<dbReference type="GO" id="GO:0016491">
    <property type="term" value="F:oxidoreductase activity"/>
    <property type="evidence" value="ECO:0007669"/>
    <property type="project" value="InterPro"/>
</dbReference>